<dbReference type="SUPFAM" id="SSF56801">
    <property type="entry name" value="Acetyl-CoA synthetase-like"/>
    <property type="match status" value="1"/>
</dbReference>
<dbReference type="EMBL" id="OB661027">
    <property type="protein sequence ID" value="CAD7227079.1"/>
    <property type="molecule type" value="Genomic_DNA"/>
</dbReference>
<evidence type="ECO:0000313" key="6">
    <source>
        <dbReference type="EMBL" id="CAD7227079.1"/>
    </source>
</evidence>
<dbReference type="Pfam" id="PF13193">
    <property type="entry name" value="AMP-binding_C"/>
    <property type="match status" value="1"/>
</dbReference>
<dbReference type="Pfam" id="PF00501">
    <property type="entry name" value="AMP-binding"/>
    <property type="match status" value="2"/>
</dbReference>
<evidence type="ECO:0000256" key="3">
    <source>
        <dbReference type="ARBA" id="ARBA00023140"/>
    </source>
</evidence>
<comment type="subcellular location">
    <subcellularLocation>
        <location evidence="1">Peroxisome</location>
    </subcellularLocation>
</comment>
<feature type="domain" description="AMP-dependent synthetase/ligase" evidence="4">
    <location>
        <begin position="133"/>
        <end position="245"/>
    </location>
</feature>
<evidence type="ECO:0000256" key="1">
    <source>
        <dbReference type="ARBA" id="ARBA00004275"/>
    </source>
</evidence>
<dbReference type="InterPro" id="IPR042099">
    <property type="entry name" value="ANL_N_sf"/>
</dbReference>
<accession>A0A7R8ZJM0</accession>
<name>A0A7R8ZJM0_9CRUS</name>
<reference evidence="6" key="1">
    <citation type="submission" date="2020-11" db="EMBL/GenBank/DDBJ databases">
        <authorList>
            <person name="Tran Van P."/>
        </authorList>
    </citation>
    <scope>NUCLEOTIDE SEQUENCE</scope>
</reference>
<dbReference type="InterPro" id="IPR000873">
    <property type="entry name" value="AMP-dep_synth/lig_dom"/>
</dbReference>
<proteinExistence type="inferred from homology"/>
<keyword evidence="3" id="KW-0576">Peroxisome</keyword>
<dbReference type="Gene3D" id="2.30.38.10">
    <property type="entry name" value="Luciferase, Domain 3"/>
    <property type="match status" value="1"/>
</dbReference>
<dbReference type="GO" id="GO:0005777">
    <property type="term" value="C:peroxisome"/>
    <property type="evidence" value="ECO:0007669"/>
    <property type="project" value="UniProtKB-SubCell"/>
</dbReference>
<dbReference type="Gene3D" id="3.40.50.980">
    <property type="match status" value="1"/>
</dbReference>
<protein>
    <submittedName>
        <fullName evidence="6">Uncharacterized protein</fullName>
    </submittedName>
</protein>
<organism evidence="6">
    <name type="scientific">Cyprideis torosa</name>
    <dbReference type="NCBI Taxonomy" id="163714"/>
    <lineage>
        <taxon>Eukaryota</taxon>
        <taxon>Metazoa</taxon>
        <taxon>Ecdysozoa</taxon>
        <taxon>Arthropoda</taxon>
        <taxon>Crustacea</taxon>
        <taxon>Oligostraca</taxon>
        <taxon>Ostracoda</taxon>
        <taxon>Podocopa</taxon>
        <taxon>Podocopida</taxon>
        <taxon>Cytherocopina</taxon>
        <taxon>Cytheroidea</taxon>
        <taxon>Cytherideidae</taxon>
        <taxon>Cyprideis</taxon>
    </lineage>
</organism>
<dbReference type="InterPro" id="IPR025110">
    <property type="entry name" value="AMP-bd_C"/>
</dbReference>
<sequence>MAASLVLMMAPVPTIRHIAAVLSSLGMIVLSLTSNIAASSNMTVTFCTIGIVFVIHVRADKPVEVEGQEQQKELARNVGSCLKNSGMNSSQKIRRSHGQYFRIDPISKRITNVDDFTFPAPVALYQYLWKYYENFKDEKAIISAETGITYTHRQLRQHSLKFASALMDRGYKKKFVAASIMGNRPEFYIAFLGITIAGGISAPIPRQYNPDEIAFHLNLGEVDFVVTEQGTFSKVFEAIRHSNRKIEDIFVVGDPPSGGISFWETVDSGTDAGTLERAPVVDDPKVDFVVTEQGTFSKVFEAIRHSNRKIEDIFVVGDPPSGGISFWETVDSGTDAGTLERAPVVDDPKPHILPVVPALVHYMIIDPRITKETMSHVIIVVSGAAPLPRATAKRFQKMCDNDNMIFFEAYGLSETSPVALCQPPDAVKWGSCGGPLLGTEALIMGENYEPLPPNERGELCIRGPQVMLGYKDNFEATRDTLDNQGWLYTGDVAYCDDDGYIYVVDRTKELIKFKGIQVAPAELEALLTAHPLIAEAAVIGIPDKVAGEVPRAYVVPRPNARVNPIEVQKFVAHLVSNPKRLRGGVEVVDEIPRNLAGKILRRDLKADYMKRHYQG</sequence>
<evidence type="ECO:0000256" key="2">
    <source>
        <dbReference type="ARBA" id="ARBA00006432"/>
    </source>
</evidence>
<feature type="domain" description="AMP-binding enzyme C-terminal" evidence="5">
    <location>
        <begin position="522"/>
        <end position="598"/>
    </location>
</feature>
<dbReference type="FunFam" id="3.30.300.30:FF:000007">
    <property type="entry name" value="4-coumarate--CoA ligase 2"/>
    <property type="match status" value="1"/>
</dbReference>
<dbReference type="PANTHER" id="PTHR24096">
    <property type="entry name" value="LONG-CHAIN-FATTY-ACID--COA LIGASE"/>
    <property type="match status" value="1"/>
</dbReference>
<dbReference type="PANTHER" id="PTHR24096:SF422">
    <property type="entry name" value="BCDNA.GH02901"/>
    <property type="match status" value="1"/>
</dbReference>
<evidence type="ECO:0000259" key="5">
    <source>
        <dbReference type="Pfam" id="PF13193"/>
    </source>
</evidence>
<feature type="domain" description="AMP-dependent synthetase/ligase" evidence="4">
    <location>
        <begin position="344"/>
        <end position="470"/>
    </location>
</feature>
<comment type="similarity">
    <text evidence="2">Belongs to the ATP-dependent AMP-binding enzyme family.</text>
</comment>
<dbReference type="InterPro" id="IPR045851">
    <property type="entry name" value="AMP-bd_C_sf"/>
</dbReference>
<gene>
    <name evidence="6" type="ORF">CTOB1V02_LOCUS4988</name>
</gene>
<evidence type="ECO:0000259" key="4">
    <source>
        <dbReference type="Pfam" id="PF00501"/>
    </source>
</evidence>
<dbReference type="AlphaFoldDB" id="A0A7R8ZJM0"/>
<dbReference type="Gene3D" id="3.30.300.30">
    <property type="match status" value="1"/>
</dbReference>
<dbReference type="Gene3D" id="3.40.50.12780">
    <property type="entry name" value="N-terminal domain of ligase-like"/>
    <property type="match status" value="1"/>
</dbReference>
<dbReference type="GO" id="GO:0016405">
    <property type="term" value="F:CoA-ligase activity"/>
    <property type="evidence" value="ECO:0007669"/>
    <property type="project" value="TreeGrafter"/>
</dbReference>
<dbReference type="OrthoDB" id="10253869at2759"/>